<proteinExistence type="predicted"/>
<dbReference type="EMBL" id="JASZZN010000003">
    <property type="protein sequence ID" value="MDM4014620.1"/>
    <property type="molecule type" value="Genomic_DNA"/>
</dbReference>
<reference evidence="1 2" key="1">
    <citation type="submission" date="2023-06" db="EMBL/GenBank/DDBJ databases">
        <title>Roseiconus lacunae JC819 isolated from Gulf of Mannar region, Tamil Nadu.</title>
        <authorList>
            <person name="Pk S."/>
            <person name="Ch S."/>
            <person name="Ch V.R."/>
        </authorList>
    </citation>
    <scope>NUCLEOTIDE SEQUENCE [LARGE SCALE GENOMIC DNA]</scope>
    <source>
        <strain evidence="1 2">JC819</strain>
    </source>
</reference>
<name>A0ABT7PDN8_9BACT</name>
<gene>
    <name evidence="1" type="ORF">QTN89_04200</name>
</gene>
<accession>A0ABT7PDN8</accession>
<protein>
    <submittedName>
        <fullName evidence="1">Uncharacterized protein</fullName>
    </submittedName>
</protein>
<evidence type="ECO:0000313" key="2">
    <source>
        <dbReference type="Proteomes" id="UP001239462"/>
    </source>
</evidence>
<keyword evidence="2" id="KW-1185">Reference proteome</keyword>
<organism evidence="1 2">
    <name type="scientific">Roseiconus lacunae</name>
    <dbReference type="NCBI Taxonomy" id="2605694"/>
    <lineage>
        <taxon>Bacteria</taxon>
        <taxon>Pseudomonadati</taxon>
        <taxon>Planctomycetota</taxon>
        <taxon>Planctomycetia</taxon>
        <taxon>Pirellulales</taxon>
        <taxon>Pirellulaceae</taxon>
        <taxon>Roseiconus</taxon>
    </lineage>
</organism>
<sequence>MSVIGTPMIVDGSPVIVRAGRSSQRFAAWADDWSGRALTLEVSANKVHWTYVDGIGAITEDTILDGLTGALYYRLRVESGDLQGVGASIAEVD</sequence>
<evidence type="ECO:0000313" key="1">
    <source>
        <dbReference type="EMBL" id="MDM4014620.1"/>
    </source>
</evidence>
<dbReference type="Proteomes" id="UP001239462">
    <property type="component" value="Unassembled WGS sequence"/>
</dbReference>
<comment type="caution">
    <text evidence="1">The sequence shown here is derived from an EMBL/GenBank/DDBJ whole genome shotgun (WGS) entry which is preliminary data.</text>
</comment>
<dbReference type="RefSeq" id="WP_289162304.1">
    <property type="nucleotide sequence ID" value="NZ_JASZZN010000003.1"/>
</dbReference>